<dbReference type="EMBL" id="FONS01000004">
    <property type="protein sequence ID" value="SFF05966.1"/>
    <property type="molecule type" value="Genomic_DNA"/>
</dbReference>
<evidence type="ECO:0000256" key="1">
    <source>
        <dbReference type="SAM" id="Phobius"/>
    </source>
</evidence>
<evidence type="ECO:0000313" key="4">
    <source>
        <dbReference type="EMBL" id="SFF05966.1"/>
    </source>
</evidence>
<accession>A0A1I2FNC7</accession>
<name>A0A1I2FNC7_9SPHI</name>
<dbReference type="AlphaFoldDB" id="A0A1I2FNC7"/>
<feature type="domain" description="FecR protein" evidence="2">
    <location>
        <begin position="126"/>
        <end position="215"/>
    </location>
</feature>
<keyword evidence="1" id="KW-0472">Membrane</keyword>
<dbReference type="PANTHER" id="PTHR30273:SF2">
    <property type="entry name" value="PROTEIN FECR"/>
    <property type="match status" value="1"/>
</dbReference>
<dbReference type="InterPro" id="IPR012373">
    <property type="entry name" value="Ferrdict_sens_TM"/>
</dbReference>
<dbReference type="Gene3D" id="3.55.50.30">
    <property type="match status" value="1"/>
</dbReference>
<proteinExistence type="predicted"/>
<gene>
    <name evidence="4" type="ORF">SAMN03003324_02294</name>
</gene>
<dbReference type="PANTHER" id="PTHR30273">
    <property type="entry name" value="PERIPLASMIC SIGNAL SENSOR AND SIGMA FACTOR ACTIVATOR FECR-RELATED"/>
    <property type="match status" value="1"/>
</dbReference>
<dbReference type="GO" id="GO:0016989">
    <property type="term" value="F:sigma factor antagonist activity"/>
    <property type="evidence" value="ECO:0007669"/>
    <property type="project" value="TreeGrafter"/>
</dbReference>
<sequence>MMKGTMSEDILIKYLLGEANAVEKMETEIWVTADLKNAKKLDDLRIILEASRKLAVSSPLNEEQAWSNFKVRKEKQVPDPILLKSVSTRFSWAQIAAAVLLISAAGWMYSYLYHPGRNDIKTITLTSTEKFITDTLPDGSIVHLNKNSSITYAKNFSKYRNINLIGEAFFEVKHGIKSTFTVSVNDVLVKDIGTAFNVKAYLGKTEVIVEEGVVEVSKAAKTIRLNENEMVNIQNGSAEMIVEKSPDHLYNYYRSKIFTANNTPLDRLVNVLNEAYGADIRIDNKALNHVPITVTIRWDSPLSDILEIIRETTPEIRIQKKGPIIHLQ</sequence>
<protein>
    <submittedName>
        <fullName evidence="4">FecR family protein</fullName>
    </submittedName>
</protein>
<evidence type="ECO:0000313" key="5">
    <source>
        <dbReference type="Proteomes" id="UP000183129"/>
    </source>
</evidence>
<reference evidence="4 5" key="1">
    <citation type="submission" date="2016-10" db="EMBL/GenBank/DDBJ databases">
        <authorList>
            <person name="de Groot N.N."/>
        </authorList>
    </citation>
    <scope>NUCLEOTIDE SEQUENCE [LARGE SCALE GENOMIC DNA]</scope>
    <source>
        <strain evidence="4 5">ATCC 51969</strain>
    </source>
</reference>
<dbReference type="Pfam" id="PF04773">
    <property type="entry name" value="FecR"/>
    <property type="match status" value="1"/>
</dbReference>
<feature type="transmembrane region" description="Helical" evidence="1">
    <location>
        <begin position="92"/>
        <end position="112"/>
    </location>
</feature>
<evidence type="ECO:0000259" key="2">
    <source>
        <dbReference type="Pfam" id="PF04773"/>
    </source>
</evidence>
<dbReference type="PIRSF" id="PIRSF018266">
    <property type="entry name" value="FecR"/>
    <property type="match status" value="1"/>
</dbReference>
<organism evidence="4 5">
    <name type="scientific">Pedobacter antarcticus</name>
    <dbReference type="NCBI Taxonomy" id="34086"/>
    <lineage>
        <taxon>Bacteria</taxon>
        <taxon>Pseudomonadati</taxon>
        <taxon>Bacteroidota</taxon>
        <taxon>Sphingobacteriia</taxon>
        <taxon>Sphingobacteriales</taxon>
        <taxon>Sphingobacteriaceae</taxon>
        <taxon>Pedobacter</taxon>
    </lineage>
</organism>
<dbReference type="RefSeq" id="WP_037444178.1">
    <property type="nucleotide sequence ID" value="NZ_FONS01000004.1"/>
</dbReference>
<dbReference type="Gene3D" id="2.60.120.1440">
    <property type="match status" value="1"/>
</dbReference>
<dbReference type="STRING" id="34086.SAMN04488084_101712"/>
<dbReference type="InterPro" id="IPR006860">
    <property type="entry name" value="FecR"/>
</dbReference>
<keyword evidence="1" id="KW-1133">Transmembrane helix</keyword>
<dbReference type="InterPro" id="IPR032508">
    <property type="entry name" value="FecR_C"/>
</dbReference>
<evidence type="ECO:0000259" key="3">
    <source>
        <dbReference type="Pfam" id="PF16344"/>
    </source>
</evidence>
<dbReference type="Pfam" id="PF16344">
    <property type="entry name" value="FecR_C"/>
    <property type="match status" value="1"/>
</dbReference>
<keyword evidence="1" id="KW-0812">Transmembrane</keyword>
<dbReference type="Proteomes" id="UP000183129">
    <property type="component" value="Unassembled WGS sequence"/>
</dbReference>
<feature type="domain" description="Protein FecR C-terminal" evidence="3">
    <location>
        <begin position="258"/>
        <end position="322"/>
    </location>
</feature>